<accession>A0ABQ7PV45</accession>
<dbReference type="Proteomes" id="UP000823941">
    <property type="component" value="Chromosome 27"/>
</dbReference>
<evidence type="ECO:0000313" key="2">
    <source>
        <dbReference type="Proteomes" id="UP000823941"/>
    </source>
</evidence>
<proteinExistence type="predicted"/>
<gene>
    <name evidence="1" type="ORF">JYU34_019705</name>
</gene>
<dbReference type="EMBL" id="JAHIBW010000027">
    <property type="protein sequence ID" value="KAG7296849.1"/>
    <property type="molecule type" value="Genomic_DNA"/>
</dbReference>
<organism evidence="1 2">
    <name type="scientific">Plutella xylostella</name>
    <name type="common">Diamondback moth</name>
    <name type="synonym">Plutella maculipennis</name>
    <dbReference type="NCBI Taxonomy" id="51655"/>
    <lineage>
        <taxon>Eukaryota</taxon>
        <taxon>Metazoa</taxon>
        <taxon>Ecdysozoa</taxon>
        <taxon>Arthropoda</taxon>
        <taxon>Hexapoda</taxon>
        <taxon>Insecta</taxon>
        <taxon>Pterygota</taxon>
        <taxon>Neoptera</taxon>
        <taxon>Endopterygota</taxon>
        <taxon>Lepidoptera</taxon>
        <taxon>Glossata</taxon>
        <taxon>Ditrysia</taxon>
        <taxon>Yponomeutoidea</taxon>
        <taxon>Plutellidae</taxon>
        <taxon>Plutella</taxon>
    </lineage>
</organism>
<name>A0ABQ7PV45_PLUXY</name>
<reference evidence="1 2" key="1">
    <citation type="submission" date="2021-06" db="EMBL/GenBank/DDBJ databases">
        <title>A haploid diamondback moth (Plutella xylostella L.) genome assembly resolves 31 chromosomes and identifies a diamide resistance mutation.</title>
        <authorList>
            <person name="Ward C.M."/>
            <person name="Perry K.D."/>
            <person name="Baker G."/>
            <person name="Powis K."/>
            <person name="Heckel D.G."/>
            <person name="Baxter S.W."/>
        </authorList>
    </citation>
    <scope>NUCLEOTIDE SEQUENCE [LARGE SCALE GENOMIC DNA]</scope>
    <source>
        <strain evidence="1 2">LV</strain>
        <tissue evidence="1">Single pupa</tissue>
    </source>
</reference>
<protein>
    <submittedName>
        <fullName evidence="1">Uncharacterized protein</fullName>
    </submittedName>
</protein>
<sequence>MAEIGRKVIIIIIKSVQIKPTSTPQTYIPSYLYAPKPEKRAHNKTFHIKEFRNETSAAIKHNNNIKHHHNRRSEIAISKHITATARRPSNICRLHTSP</sequence>
<keyword evidence="2" id="KW-1185">Reference proteome</keyword>
<evidence type="ECO:0000313" key="1">
    <source>
        <dbReference type="EMBL" id="KAG7296849.1"/>
    </source>
</evidence>
<comment type="caution">
    <text evidence="1">The sequence shown here is derived from an EMBL/GenBank/DDBJ whole genome shotgun (WGS) entry which is preliminary data.</text>
</comment>